<evidence type="ECO:0000256" key="5">
    <source>
        <dbReference type="ARBA" id="ARBA00029568"/>
    </source>
</evidence>
<evidence type="ECO:0000256" key="2">
    <source>
        <dbReference type="ARBA" id="ARBA00012951"/>
    </source>
</evidence>
<comment type="cofactor">
    <cofactor evidence="1">
        <name>heme</name>
        <dbReference type="ChEBI" id="CHEBI:30413"/>
    </cofactor>
</comment>
<dbReference type="InterPro" id="IPR027387">
    <property type="entry name" value="Cytb/b6-like_sf"/>
</dbReference>
<feature type="transmembrane region" description="Helical" evidence="7">
    <location>
        <begin position="126"/>
        <end position="146"/>
    </location>
</feature>
<keyword evidence="7" id="KW-0472">Membrane</keyword>
<protein>
    <recommendedName>
        <fullName evidence="3">Cytochrome bc1 complex cytochrome b subunit</fullName>
        <ecNumber evidence="2">7.1.1.8</ecNumber>
    </recommendedName>
    <alternativeName>
        <fullName evidence="5">Cytochrome bc1 reductase complex subunit QcrB</fullName>
    </alternativeName>
</protein>
<dbReference type="PANTHER" id="PTHR19271">
    <property type="entry name" value="CYTOCHROME B"/>
    <property type="match status" value="1"/>
</dbReference>
<evidence type="ECO:0000256" key="6">
    <source>
        <dbReference type="SAM" id="MobiDB-lite"/>
    </source>
</evidence>
<dbReference type="PROSITE" id="PS51002">
    <property type="entry name" value="CYTB_NTER"/>
    <property type="match status" value="1"/>
</dbReference>
<comment type="catalytic activity">
    <reaction evidence="4">
        <text>a quinol + 2 Fe(III)-[cytochrome c](out) = a quinone + 2 Fe(II)-[cytochrome c](out) + 2 H(+)(out)</text>
        <dbReference type="Rhea" id="RHEA:11484"/>
        <dbReference type="Rhea" id="RHEA-COMP:10350"/>
        <dbReference type="Rhea" id="RHEA-COMP:14399"/>
        <dbReference type="ChEBI" id="CHEBI:15378"/>
        <dbReference type="ChEBI" id="CHEBI:24646"/>
        <dbReference type="ChEBI" id="CHEBI:29033"/>
        <dbReference type="ChEBI" id="CHEBI:29034"/>
        <dbReference type="ChEBI" id="CHEBI:132124"/>
        <dbReference type="EC" id="7.1.1.8"/>
    </reaction>
</comment>
<evidence type="ECO:0000256" key="1">
    <source>
        <dbReference type="ARBA" id="ARBA00001971"/>
    </source>
</evidence>
<feature type="region of interest" description="Disordered" evidence="6">
    <location>
        <begin position="402"/>
        <end position="433"/>
    </location>
</feature>
<dbReference type="PANTHER" id="PTHR19271:SF16">
    <property type="entry name" value="CYTOCHROME B"/>
    <property type="match status" value="1"/>
</dbReference>
<evidence type="ECO:0000256" key="4">
    <source>
        <dbReference type="ARBA" id="ARBA00029351"/>
    </source>
</evidence>
<dbReference type="EMBL" id="BAAAYR010000001">
    <property type="protein sequence ID" value="GAA3551633.1"/>
    <property type="molecule type" value="Genomic_DNA"/>
</dbReference>
<dbReference type="InterPro" id="IPR036150">
    <property type="entry name" value="Cyt_b/b6_C_sf"/>
</dbReference>
<sequence>MTAPSRRARLVRRLRSGSRPTGWAAVWGTVAAACFGVLLLTGLLLMLVYEPSVEPVVRRDGYAGLRGVTTSRAYASTVHLSLDVPGGLLVRQAHHWAALLLPAALLLQLATTFFRGTFRRPERRRWVLLVAVLLLVLASGWSGYALPDDSLSGTGLRIVQGTALAIPLVGTWLAQTLSGGEFPGRIVENLYVVHLVAPLLVVVLAALRRPRPWSGPGPTTLGLAFVTAGVVTLMAGTLTIAPVWRYGPSSPGEAYAGSQPDWYTAFLDGALRLVPPGWEVDLAGRTLTLAVLVPLVAVGLFVGLLALWPFVEERLTGDRADHPVADRPRDVPARTAVGAAGVTLYGALWLAGSADVLATELHVSLEGVIRALRVVVLVGPVLAYAVTRTACTTLRTAERERRAHGAESGLVVRSPSGGYSELHAPVPAGSKEL</sequence>
<dbReference type="SUPFAM" id="SSF81648">
    <property type="entry name" value="a domain/subunit of cytochrome bc1 complex (Ubiquinol-cytochrome c reductase)"/>
    <property type="match status" value="1"/>
</dbReference>
<keyword evidence="7" id="KW-1133">Transmembrane helix</keyword>
<keyword evidence="10" id="KW-1185">Reference proteome</keyword>
<accession>A0ABP6WJM6</accession>
<feature type="transmembrane region" description="Helical" evidence="7">
    <location>
        <begin position="190"/>
        <end position="207"/>
    </location>
</feature>
<comment type="caution">
    <text evidence="9">The sequence shown here is derived from an EMBL/GenBank/DDBJ whole genome shotgun (WGS) entry which is preliminary data.</text>
</comment>
<dbReference type="Gene3D" id="1.20.810.10">
    <property type="entry name" value="Cytochrome Bc1 Complex, Chain C"/>
    <property type="match status" value="2"/>
</dbReference>
<organism evidence="9 10">
    <name type="scientific">Microlunatus spumicola</name>
    <dbReference type="NCBI Taxonomy" id="81499"/>
    <lineage>
        <taxon>Bacteria</taxon>
        <taxon>Bacillati</taxon>
        <taxon>Actinomycetota</taxon>
        <taxon>Actinomycetes</taxon>
        <taxon>Propionibacteriales</taxon>
        <taxon>Propionibacteriaceae</taxon>
        <taxon>Microlunatus</taxon>
    </lineage>
</organism>
<feature type="transmembrane region" description="Helical" evidence="7">
    <location>
        <begin position="371"/>
        <end position="391"/>
    </location>
</feature>
<evidence type="ECO:0000256" key="7">
    <source>
        <dbReference type="SAM" id="Phobius"/>
    </source>
</evidence>
<dbReference type="RefSeq" id="WP_204912542.1">
    <property type="nucleotide sequence ID" value="NZ_BAAAYR010000001.1"/>
</dbReference>
<evidence type="ECO:0000313" key="10">
    <source>
        <dbReference type="Proteomes" id="UP001500767"/>
    </source>
</evidence>
<feature type="domain" description="Cytochrome b/b6 N-terminal region profile" evidence="8">
    <location>
        <begin position="1"/>
        <end position="252"/>
    </location>
</feature>
<evidence type="ECO:0000259" key="8">
    <source>
        <dbReference type="PROSITE" id="PS51002"/>
    </source>
</evidence>
<dbReference type="Proteomes" id="UP001500767">
    <property type="component" value="Unassembled WGS sequence"/>
</dbReference>
<feature type="transmembrane region" description="Helical" evidence="7">
    <location>
        <begin position="331"/>
        <end position="351"/>
    </location>
</feature>
<dbReference type="EC" id="7.1.1.8" evidence="2"/>
<feature type="transmembrane region" description="Helical" evidence="7">
    <location>
        <begin position="219"/>
        <end position="244"/>
    </location>
</feature>
<dbReference type="InterPro" id="IPR005797">
    <property type="entry name" value="Cyt_b/b6_N"/>
</dbReference>
<name>A0ABP6WJM6_9ACTN</name>
<reference evidence="10" key="1">
    <citation type="journal article" date="2019" name="Int. J. Syst. Evol. Microbiol.">
        <title>The Global Catalogue of Microorganisms (GCM) 10K type strain sequencing project: providing services to taxonomists for standard genome sequencing and annotation.</title>
        <authorList>
            <consortium name="The Broad Institute Genomics Platform"/>
            <consortium name="The Broad Institute Genome Sequencing Center for Infectious Disease"/>
            <person name="Wu L."/>
            <person name="Ma J."/>
        </authorList>
    </citation>
    <scope>NUCLEOTIDE SEQUENCE [LARGE SCALE GENOMIC DNA]</scope>
    <source>
        <strain evidence="10">JCM 16540</strain>
    </source>
</reference>
<dbReference type="SUPFAM" id="SSF81342">
    <property type="entry name" value="Transmembrane di-heme cytochromes"/>
    <property type="match status" value="1"/>
</dbReference>
<gene>
    <name evidence="9" type="ORF">GCM10022197_03220</name>
</gene>
<proteinExistence type="predicted"/>
<feature type="transmembrane region" description="Helical" evidence="7">
    <location>
        <begin position="287"/>
        <end position="311"/>
    </location>
</feature>
<dbReference type="InterPro" id="IPR016174">
    <property type="entry name" value="Di-haem_cyt_TM"/>
</dbReference>
<evidence type="ECO:0000313" key="9">
    <source>
        <dbReference type="EMBL" id="GAA3551633.1"/>
    </source>
</evidence>
<dbReference type="Pfam" id="PF13631">
    <property type="entry name" value="Cytochrom_B_N_2"/>
    <property type="match status" value="1"/>
</dbReference>
<keyword evidence="7" id="KW-0812">Transmembrane</keyword>
<feature type="transmembrane region" description="Helical" evidence="7">
    <location>
        <begin position="93"/>
        <end position="114"/>
    </location>
</feature>
<feature type="transmembrane region" description="Helical" evidence="7">
    <location>
        <begin position="21"/>
        <end position="49"/>
    </location>
</feature>
<dbReference type="PROSITE" id="PS51257">
    <property type="entry name" value="PROKAR_LIPOPROTEIN"/>
    <property type="match status" value="1"/>
</dbReference>
<evidence type="ECO:0000256" key="3">
    <source>
        <dbReference type="ARBA" id="ARBA00016116"/>
    </source>
</evidence>